<dbReference type="PANTHER" id="PTHR43682:SF1">
    <property type="entry name" value="LACTATE UTILIZATION PROTEIN C"/>
    <property type="match status" value="1"/>
</dbReference>
<reference evidence="3 4" key="1">
    <citation type="submission" date="2019-05" db="EMBL/GenBank/DDBJ databases">
        <authorList>
            <person name="Chen C."/>
        </authorList>
    </citation>
    <scope>NUCLEOTIDE SEQUENCE [LARGE SCALE GENOMIC DNA]</scope>
    <source>
        <strain evidence="3 4">HB172198</strain>
    </source>
</reference>
<name>A0A4P8XKS0_9BACL</name>
<sequence>MKQNRSSSHNVNADQSGAGSPNSREAWLAELQAASLLKQKSFMEGIAARLNRPRIQSKPEQPFRGAPEFWNSFQWTTEEQLQQFTANFQAAGGQAVHLATSAEAANFIVGLAEEMKATRILMHHQPGLDRLRLAQQLQHAQVSVWNDEVDINGIEHAARAEIGVIEADHAVAYTGSLVTKSSAHQGRSVSLLPAVLIAIIPVSRLVTRLGEVLAELDSAGREKLPAGIHFISGPSRSADIENDLTIGVHGPGIVYALLVDQW</sequence>
<dbReference type="PANTHER" id="PTHR43682">
    <property type="entry name" value="LACTATE UTILIZATION PROTEIN C"/>
    <property type="match status" value="1"/>
</dbReference>
<keyword evidence="4" id="KW-1185">Reference proteome</keyword>
<evidence type="ECO:0000313" key="3">
    <source>
        <dbReference type="EMBL" id="QCT03018.1"/>
    </source>
</evidence>
<dbReference type="EMBL" id="CP040396">
    <property type="protein sequence ID" value="QCT03018.1"/>
    <property type="molecule type" value="Genomic_DNA"/>
</dbReference>
<dbReference type="Gene3D" id="3.40.50.10420">
    <property type="entry name" value="NagB/RpiA/CoA transferase-like"/>
    <property type="match status" value="1"/>
</dbReference>
<dbReference type="Pfam" id="PF02589">
    <property type="entry name" value="LUD_dom"/>
    <property type="match status" value="1"/>
</dbReference>
<evidence type="ECO:0000256" key="1">
    <source>
        <dbReference type="SAM" id="MobiDB-lite"/>
    </source>
</evidence>
<accession>A0A4P8XKS0</accession>
<dbReference type="AlphaFoldDB" id="A0A4P8XKS0"/>
<evidence type="ECO:0000259" key="2">
    <source>
        <dbReference type="Pfam" id="PF02589"/>
    </source>
</evidence>
<dbReference type="InterPro" id="IPR003741">
    <property type="entry name" value="LUD_dom"/>
</dbReference>
<dbReference type="InterPro" id="IPR024185">
    <property type="entry name" value="FTHF_cligase-like_sf"/>
</dbReference>
<evidence type="ECO:0000313" key="4">
    <source>
        <dbReference type="Proteomes" id="UP000300879"/>
    </source>
</evidence>
<proteinExistence type="predicted"/>
<gene>
    <name evidence="3" type="ORF">E6C60_2306</name>
</gene>
<feature type="domain" description="LUD" evidence="2">
    <location>
        <begin position="81"/>
        <end position="259"/>
    </location>
</feature>
<feature type="region of interest" description="Disordered" evidence="1">
    <location>
        <begin position="1"/>
        <end position="23"/>
    </location>
</feature>
<protein>
    <recommendedName>
        <fullName evidence="2">LUD domain-containing protein</fullName>
    </recommendedName>
</protein>
<dbReference type="InterPro" id="IPR037171">
    <property type="entry name" value="NagB/RpiA_transferase-like"/>
</dbReference>
<dbReference type="Proteomes" id="UP000300879">
    <property type="component" value="Chromosome"/>
</dbReference>
<organism evidence="3 4">
    <name type="scientific">Paenibacillus algicola</name>
    <dbReference type="NCBI Taxonomy" id="2565926"/>
    <lineage>
        <taxon>Bacteria</taxon>
        <taxon>Bacillati</taxon>
        <taxon>Bacillota</taxon>
        <taxon>Bacilli</taxon>
        <taxon>Bacillales</taxon>
        <taxon>Paenibacillaceae</taxon>
        <taxon>Paenibacillus</taxon>
    </lineage>
</organism>
<dbReference type="KEGG" id="palo:E6C60_2306"/>
<dbReference type="SUPFAM" id="SSF100950">
    <property type="entry name" value="NagB/RpiA/CoA transferase-like"/>
    <property type="match status" value="1"/>
</dbReference>